<feature type="transmembrane region" description="Helical" evidence="1">
    <location>
        <begin position="58"/>
        <end position="77"/>
    </location>
</feature>
<gene>
    <name evidence="2" type="ORF">A3B90_01885</name>
</gene>
<keyword evidence="1" id="KW-1133">Transmembrane helix</keyword>
<feature type="transmembrane region" description="Helical" evidence="1">
    <location>
        <begin position="31"/>
        <end position="51"/>
    </location>
</feature>
<dbReference type="EMBL" id="MFPX01000002">
    <property type="protein sequence ID" value="OGH67392.1"/>
    <property type="molecule type" value="Genomic_DNA"/>
</dbReference>
<dbReference type="AlphaFoldDB" id="A0A1F6M6W1"/>
<name>A0A1F6M6W1_9BACT</name>
<dbReference type="STRING" id="1798676.A3B90_01885"/>
<feature type="transmembrane region" description="Helical" evidence="1">
    <location>
        <begin position="238"/>
        <end position="258"/>
    </location>
</feature>
<keyword evidence="1" id="KW-0472">Membrane</keyword>
<sequence>MKFNFQYLIALISAFVTGIIFFLILKFSSLPIFFALVFLWFSLLTFLYLSFKEKRRDHTLLLTLSTALSSLLLFSIIDDPYLRWFFVGFVVLLFGILFGVKENSEIPLEYGRQPFRRFSMMIWVFNAYALFSYLFALGVLFQSEWPVWLEIFLVPGAGIIAGFLAGEIWKMYVHFEAKTFLFWRVVTALFISEVFWSLRLLPFGYLVSGILLTWLWYVLQMLVRFHFQPSGIIWKKQLAFLITSAVIFLFLALFFVRWI</sequence>
<evidence type="ECO:0000256" key="1">
    <source>
        <dbReference type="SAM" id="Phobius"/>
    </source>
</evidence>
<dbReference type="Proteomes" id="UP000178742">
    <property type="component" value="Unassembled WGS sequence"/>
</dbReference>
<accession>A0A1F6M6W1</accession>
<reference evidence="2 3" key="1">
    <citation type="journal article" date="2016" name="Nat. Commun.">
        <title>Thousands of microbial genomes shed light on interconnected biogeochemical processes in an aquifer system.</title>
        <authorList>
            <person name="Anantharaman K."/>
            <person name="Brown C.T."/>
            <person name="Hug L.A."/>
            <person name="Sharon I."/>
            <person name="Castelle C.J."/>
            <person name="Probst A.J."/>
            <person name="Thomas B.C."/>
            <person name="Singh A."/>
            <person name="Wilkins M.J."/>
            <person name="Karaoz U."/>
            <person name="Brodie E.L."/>
            <person name="Williams K.H."/>
            <person name="Hubbard S.S."/>
            <person name="Banfield J.F."/>
        </authorList>
    </citation>
    <scope>NUCLEOTIDE SEQUENCE [LARGE SCALE GENOMIC DNA]</scope>
</reference>
<feature type="transmembrane region" description="Helical" evidence="1">
    <location>
        <begin position="83"/>
        <end position="100"/>
    </location>
</feature>
<evidence type="ECO:0000313" key="3">
    <source>
        <dbReference type="Proteomes" id="UP000178742"/>
    </source>
</evidence>
<feature type="transmembrane region" description="Helical" evidence="1">
    <location>
        <begin position="7"/>
        <end position="25"/>
    </location>
</feature>
<proteinExistence type="predicted"/>
<protein>
    <submittedName>
        <fullName evidence="2">Uncharacterized protein</fullName>
    </submittedName>
</protein>
<keyword evidence="1" id="KW-0812">Transmembrane</keyword>
<comment type="caution">
    <text evidence="2">The sequence shown here is derived from an EMBL/GenBank/DDBJ whole genome shotgun (WGS) entry which is preliminary data.</text>
</comment>
<feature type="transmembrane region" description="Helical" evidence="1">
    <location>
        <begin position="204"/>
        <end position="226"/>
    </location>
</feature>
<feature type="transmembrane region" description="Helical" evidence="1">
    <location>
        <begin position="147"/>
        <end position="169"/>
    </location>
</feature>
<feature type="transmembrane region" description="Helical" evidence="1">
    <location>
        <begin position="121"/>
        <end position="141"/>
    </location>
</feature>
<organism evidence="2 3">
    <name type="scientific">Candidatus Magasanikbacteria bacterium RIFCSPHIGHO2_02_FULL_41_13</name>
    <dbReference type="NCBI Taxonomy" id="1798676"/>
    <lineage>
        <taxon>Bacteria</taxon>
        <taxon>Candidatus Magasanikiibacteriota</taxon>
    </lineage>
</organism>
<feature type="transmembrane region" description="Helical" evidence="1">
    <location>
        <begin position="181"/>
        <end position="198"/>
    </location>
</feature>
<evidence type="ECO:0000313" key="2">
    <source>
        <dbReference type="EMBL" id="OGH67392.1"/>
    </source>
</evidence>